<name>L7M7N8_RHIPC</name>
<keyword evidence="1" id="KW-1133">Transmembrane helix</keyword>
<dbReference type="Gene3D" id="3.60.21.10">
    <property type="match status" value="1"/>
</dbReference>
<evidence type="ECO:0000256" key="1">
    <source>
        <dbReference type="SAM" id="Phobius"/>
    </source>
</evidence>
<dbReference type="PANTHER" id="PTHR14795">
    <property type="entry name" value="HELICASE RELATED"/>
    <property type="match status" value="1"/>
</dbReference>
<accession>L7M7N8</accession>
<dbReference type="InterPro" id="IPR056230">
    <property type="entry name" value="TMEM62_C"/>
</dbReference>
<reference evidence="4" key="2">
    <citation type="journal article" date="2015" name="J. Proteomics">
        <title>Sexual differences in the sialomes of the zebra tick, Rhipicephalus pulchellus.</title>
        <authorList>
            <person name="Tan A.W."/>
            <person name="Francischetti I.M."/>
            <person name="Slovak M."/>
            <person name="Kini R.M."/>
            <person name="Ribeiro J.M."/>
        </authorList>
    </citation>
    <scope>NUCLEOTIDE SEQUENCE</scope>
    <source>
        <tissue evidence="4">Salivary gland</tissue>
    </source>
</reference>
<organism evidence="4">
    <name type="scientific">Rhipicephalus pulchellus</name>
    <name type="common">Yellow backed tick</name>
    <name type="synonym">Dermacentor pulchellus</name>
    <dbReference type="NCBI Taxonomy" id="72859"/>
    <lineage>
        <taxon>Eukaryota</taxon>
        <taxon>Metazoa</taxon>
        <taxon>Ecdysozoa</taxon>
        <taxon>Arthropoda</taxon>
        <taxon>Chelicerata</taxon>
        <taxon>Arachnida</taxon>
        <taxon>Acari</taxon>
        <taxon>Parasitiformes</taxon>
        <taxon>Ixodida</taxon>
        <taxon>Ixodoidea</taxon>
        <taxon>Ixodidae</taxon>
        <taxon>Rhipicephalinae</taxon>
        <taxon>Rhipicephalus</taxon>
        <taxon>Rhipicephalus</taxon>
    </lineage>
</organism>
<feature type="domain" description="TMEM62 Ig-like" evidence="2">
    <location>
        <begin position="325"/>
        <end position="431"/>
    </location>
</feature>
<evidence type="ECO:0000313" key="4">
    <source>
        <dbReference type="EMBL" id="JAA59892.1"/>
    </source>
</evidence>
<feature type="transmembrane region" description="Helical" evidence="1">
    <location>
        <begin position="614"/>
        <end position="636"/>
    </location>
</feature>
<dbReference type="InterPro" id="IPR056229">
    <property type="entry name" value="Ig_TMM62"/>
</dbReference>
<feature type="transmembrane region" description="Helical" evidence="1">
    <location>
        <begin position="505"/>
        <end position="524"/>
    </location>
</feature>
<feature type="transmembrane region" description="Helical" evidence="1">
    <location>
        <begin position="449"/>
        <end position="470"/>
    </location>
</feature>
<dbReference type="Pfam" id="PF24394">
    <property type="entry name" value="TMEM62_C"/>
    <property type="match status" value="1"/>
</dbReference>
<dbReference type="PANTHER" id="PTHR14795:SF0">
    <property type="entry name" value="TRANSMEMBRANE PROTEIN 62"/>
    <property type="match status" value="1"/>
</dbReference>
<feature type="transmembrane region" description="Helical" evidence="1">
    <location>
        <begin position="553"/>
        <end position="576"/>
    </location>
</feature>
<dbReference type="Pfam" id="PF24384">
    <property type="entry name" value="Ig_TMM62"/>
    <property type="match status" value="1"/>
</dbReference>
<feature type="domain" description="TMEM62 C-terminal" evidence="3">
    <location>
        <begin position="450"/>
        <end position="580"/>
    </location>
</feature>
<keyword evidence="1" id="KW-0812">Transmembrane</keyword>
<protein>
    <submittedName>
        <fullName evidence="4">Uncharacterized protein</fullName>
    </submittedName>
</protein>
<reference evidence="4" key="1">
    <citation type="submission" date="2012-11" db="EMBL/GenBank/DDBJ databases">
        <authorList>
            <person name="Lucero-Rivera Y.E."/>
            <person name="Tovar-Ramirez D."/>
        </authorList>
    </citation>
    <scope>NUCLEOTIDE SEQUENCE</scope>
    <source>
        <tissue evidence="4">Salivary gland</tissue>
    </source>
</reference>
<evidence type="ECO:0000259" key="3">
    <source>
        <dbReference type="Pfam" id="PF24394"/>
    </source>
</evidence>
<dbReference type="EMBL" id="GACK01005142">
    <property type="protein sequence ID" value="JAA59892.1"/>
    <property type="molecule type" value="mRNA"/>
</dbReference>
<dbReference type="SUPFAM" id="SSF56300">
    <property type="entry name" value="Metallo-dependent phosphatases"/>
    <property type="match status" value="1"/>
</dbReference>
<feature type="transmembrane region" description="Helical" evidence="1">
    <location>
        <begin position="23"/>
        <end position="40"/>
    </location>
</feature>
<keyword evidence="1" id="KW-0472">Membrane</keyword>
<dbReference type="InterPro" id="IPR029052">
    <property type="entry name" value="Metallo-depent_PP-like"/>
</dbReference>
<proteinExistence type="evidence at transcript level"/>
<sequence>MSTGPRPQAPEPPRRTMACTKRLLAVLVFFVLVSLYVATIDEDPPRQEQMWPVNVDDPTDDPVVPNDEHRHLMYFVQVSDTHLSGSVPQRAVQLKEFIAETIMKIIKPPIIVMTGDIVDSLGARFLDSGQIREEWQQYWRAIYETGVTRKHIWLDIRGNHDNLNLASVEDEHNFYRVYSVQGRQHLHSYSYTHHDGDDRYTFIGIDTCTDPGVKRPFNFIGSLPQAELSSLQSIRKDTRGSNFTIWFGHHPTRSVASEEIHELLRLGGPYLCGHYHSLLGFFRGMYALQPSGFLELELADWKTGRLFRVAAVDHGLFSFVDVRFHEWPIILVTNPKRAVMAMPGVEPLHRILHSTHIRALVFSPTPVSEVRCSVDDGPWQPLKRVAQGPLWVAPWDTKEISPGLHTLMVQAMDHEGLWSEAHMMTFSVDGTRPPHSVAMKILLQGGIRALRILFILIVLACVLPLCWIKAVQTSSWLGPPDLSPGRCLCCGCLTRCLHLLVSVDVLFWPLIALPLYLAIGPWFVGEMVEGHLGACFVWGIVVYGTFLPGGLSYFYGMVFIAMCYVPLVCCLGCTLWRRRQALRAGTANPAVSALPLAAVLVLQCLWAALFVLAYGYLALIFGFLLVGAPVVSVVSWQRARTLPYHRLEKFERFVGGGAANDGAAGSGRVHYPTTGSRSSSGLWVVAQPTMARPTAKPVPADWHLLRFLLRHSVIFSILPVAKSSS</sequence>
<feature type="transmembrane region" description="Helical" evidence="1">
    <location>
        <begin position="588"/>
        <end position="608"/>
    </location>
</feature>
<evidence type="ECO:0000259" key="2">
    <source>
        <dbReference type="Pfam" id="PF24384"/>
    </source>
</evidence>
<dbReference type="AlphaFoldDB" id="L7M7N8"/>